<gene>
    <name evidence="11" type="ORF">JF625_00030</name>
</gene>
<dbReference type="GO" id="GO:0000156">
    <property type="term" value="F:phosphorelay response regulator activity"/>
    <property type="evidence" value="ECO:0007669"/>
    <property type="project" value="TreeGrafter"/>
</dbReference>
<evidence type="ECO:0000256" key="4">
    <source>
        <dbReference type="ARBA" id="ARBA00022679"/>
    </source>
</evidence>
<dbReference type="InterPro" id="IPR050351">
    <property type="entry name" value="BphY/WalK/GraS-like"/>
</dbReference>
<comment type="caution">
    <text evidence="11">The sequence shown here is derived from an EMBL/GenBank/DDBJ whole genome shotgun (WGS) entry which is preliminary data.</text>
</comment>
<feature type="transmembrane region" description="Helical" evidence="9">
    <location>
        <begin position="68"/>
        <end position="87"/>
    </location>
</feature>
<keyword evidence="3" id="KW-0597">Phosphoprotein</keyword>
<dbReference type="PANTHER" id="PTHR42878">
    <property type="entry name" value="TWO-COMPONENT HISTIDINE KINASE"/>
    <property type="match status" value="1"/>
</dbReference>
<evidence type="ECO:0000256" key="7">
    <source>
        <dbReference type="ARBA" id="ARBA00022840"/>
    </source>
</evidence>
<keyword evidence="9" id="KW-0472">Membrane</keyword>
<evidence type="ECO:0000313" key="11">
    <source>
        <dbReference type="EMBL" id="MBW8723534.1"/>
    </source>
</evidence>
<protein>
    <recommendedName>
        <fullName evidence="2">histidine kinase</fullName>
        <ecNumber evidence="2">2.7.13.3</ecNumber>
    </recommendedName>
</protein>
<dbReference type="SUPFAM" id="SSF47384">
    <property type="entry name" value="Homodimeric domain of signal transducing histidine kinase"/>
    <property type="match status" value="1"/>
</dbReference>
<dbReference type="FunFam" id="3.30.565.10:FF:000042">
    <property type="entry name" value="Two-component sensor histidine kinase KdpD"/>
    <property type="match status" value="1"/>
</dbReference>
<evidence type="ECO:0000256" key="5">
    <source>
        <dbReference type="ARBA" id="ARBA00022741"/>
    </source>
</evidence>
<dbReference type="InterPro" id="IPR036097">
    <property type="entry name" value="HisK_dim/P_sf"/>
</dbReference>
<dbReference type="InterPro" id="IPR005467">
    <property type="entry name" value="His_kinase_dom"/>
</dbReference>
<organism evidence="11 12">
    <name type="scientific">Inquilinus limosus</name>
    <dbReference type="NCBI Taxonomy" id="171674"/>
    <lineage>
        <taxon>Bacteria</taxon>
        <taxon>Pseudomonadati</taxon>
        <taxon>Pseudomonadota</taxon>
        <taxon>Alphaproteobacteria</taxon>
        <taxon>Rhodospirillales</taxon>
        <taxon>Rhodospirillaceae</taxon>
        <taxon>Inquilinus</taxon>
    </lineage>
</organism>
<dbReference type="Gene3D" id="3.30.450.20">
    <property type="entry name" value="PAS domain"/>
    <property type="match status" value="1"/>
</dbReference>
<dbReference type="GO" id="GO:0000155">
    <property type="term" value="F:phosphorelay sensor kinase activity"/>
    <property type="evidence" value="ECO:0007669"/>
    <property type="project" value="InterPro"/>
</dbReference>
<dbReference type="GO" id="GO:0007234">
    <property type="term" value="P:osmosensory signaling via phosphorelay pathway"/>
    <property type="evidence" value="ECO:0007669"/>
    <property type="project" value="TreeGrafter"/>
</dbReference>
<proteinExistence type="predicted"/>
<dbReference type="GO" id="GO:0005524">
    <property type="term" value="F:ATP binding"/>
    <property type="evidence" value="ECO:0007669"/>
    <property type="project" value="UniProtKB-KW"/>
</dbReference>
<dbReference type="Pfam" id="PF02518">
    <property type="entry name" value="HATPase_c"/>
    <property type="match status" value="1"/>
</dbReference>
<dbReference type="PANTHER" id="PTHR42878:SF7">
    <property type="entry name" value="SENSOR HISTIDINE KINASE GLRK"/>
    <property type="match status" value="1"/>
</dbReference>
<dbReference type="InterPro" id="IPR004358">
    <property type="entry name" value="Sig_transdc_His_kin-like_C"/>
</dbReference>
<evidence type="ECO:0000256" key="6">
    <source>
        <dbReference type="ARBA" id="ARBA00022777"/>
    </source>
</evidence>
<dbReference type="PRINTS" id="PR00344">
    <property type="entry name" value="BCTRLSENSOR"/>
</dbReference>
<evidence type="ECO:0000259" key="10">
    <source>
        <dbReference type="PROSITE" id="PS50109"/>
    </source>
</evidence>
<evidence type="ECO:0000256" key="8">
    <source>
        <dbReference type="ARBA" id="ARBA00023012"/>
    </source>
</evidence>
<dbReference type="InterPro" id="IPR003594">
    <property type="entry name" value="HATPase_dom"/>
</dbReference>
<dbReference type="PROSITE" id="PS50109">
    <property type="entry name" value="HIS_KIN"/>
    <property type="match status" value="1"/>
</dbReference>
<dbReference type="GO" id="GO:0030295">
    <property type="term" value="F:protein kinase activator activity"/>
    <property type="evidence" value="ECO:0007669"/>
    <property type="project" value="TreeGrafter"/>
</dbReference>
<dbReference type="GO" id="GO:0042802">
    <property type="term" value="F:identical protein binding"/>
    <property type="evidence" value="ECO:0007669"/>
    <property type="project" value="UniProtKB-ARBA"/>
</dbReference>
<sequence length="520" mass="55806">MTAASSAAGAAPRPWPGQVRMLPLLAAALALAIFLFDTFSPMKIAVAVLYAIVILMSVGFLDRRGVKLAALGCGGLTVVGFLVGLRHTGFEGHLLRSVVSLSSIAIATVLAQRSQAATTVLRDSERRWRGIFQSVGVAIWEEDFTRVQRLFEDLARQGVPDLRRRLEDDHRLVERCIALMRTVDANDAAVRLVGAADAADAIAGRARIFLPETIRTWRDLLIALAEGRSSFAGETVLQTLGGERRAVLLTATFPADDVRSTVLLSAVDITERQALAEARAELAHVSRVVTLGELTASIAHEVKQPLAAIVTDAQACLRWLDRPVPALDEARACAGRIAGQANRADHVVQRLRDLTRKAEPERVAVDLDAVIGEAVDLMRQEIADHGVALHMRLAPGLPAVSGDRIQLQQVLINLMVNAVQAMATAPRRELTIETRGGEAGEVLILVEDSGVGLAAEELPRLFTPFRTTKPGGMGLGLSICRSIIEAHGGRIRASRNAGAGLTLHVALPAADRWASDRRIG</sequence>
<dbReference type="Pfam" id="PF00512">
    <property type="entry name" value="HisKA"/>
    <property type="match status" value="1"/>
</dbReference>
<keyword evidence="8" id="KW-0902">Two-component regulatory system</keyword>
<dbReference type="Gene3D" id="1.10.287.130">
    <property type="match status" value="1"/>
</dbReference>
<feature type="transmembrane region" description="Helical" evidence="9">
    <location>
        <begin position="44"/>
        <end position="61"/>
    </location>
</feature>
<keyword evidence="4" id="KW-0808">Transferase</keyword>
<dbReference type="InterPro" id="IPR036890">
    <property type="entry name" value="HATPase_C_sf"/>
</dbReference>
<dbReference type="Gene3D" id="3.30.565.10">
    <property type="entry name" value="Histidine kinase-like ATPase, C-terminal domain"/>
    <property type="match status" value="1"/>
</dbReference>
<accession>A0A952KIA7</accession>
<comment type="catalytic activity">
    <reaction evidence="1">
        <text>ATP + protein L-histidine = ADP + protein N-phospho-L-histidine.</text>
        <dbReference type="EC" id="2.7.13.3"/>
    </reaction>
</comment>
<reference evidence="11" key="1">
    <citation type="submission" date="2020-06" db="EMBL/GenBank/DDBJ databases">
        <title>Stable isotope informed genome-resolved metagenomics uncovers potential trophic interactions in rhizosphere soil.</title>
        <authorList>
            <person name="Starr E.P."/>
            <person name="Shi S."/>
            <person name="Blazewicz S.J."/>
            <person name="Koch B.J."/>
            <person name="Probst A.J."/>
            <person name="Hungate B.A."/>
            <person name="Pett-Ridge J."/>
            <person name="Firestone M.K."/>
            <person name="Banfield J.F."/>
        </authorList>
    </citation>
    <scope>NUCLEOTIDE SEQUENCE</scope>
    <source>
        <strain evidence="11">YM_69_17</strain>
    </source>
</reference>
<evidence type="ECO:0000256" key="2">
    <source>
        <dbReference type="ARBA" id="ARBA00012438"/>
    </source>
</evidence>
<dbReference type="EC" id="2.7.13.3" evidence="2"/>
<dbReference type="InterPro" id="IPR003661">
    <property type="entry name" value="HisK_dim/P_dom"/>
</dbReference>
<keyword evidence="9" id="KW-0812">Transmembrane</keyword>
<dbReference type="SUPFAM" id="SSF55785">
    <property type="entry name" value="PYP-like sensor domain (PAS domain)"/>
    <property type="match status" value="1"/>
</dbReference>
<feature type="transmembrane region" description="Helical" evidence="9">
    <location>
        <begin position="21"/>
        <end position="38"/>
    </location>
</feature>
<evidence type="ECO:0000313" key="12">
    <source>
        <dbReference type="Proteomes" id="UP000700706"/>
    </source>
</evidence>
<dbReference type="SUPFAM" id="SSF55874">
    <property type="entry name" value="ATPase domain of HSP90 chaperone/DNA topoisomerase II/histidine kinase"/>
    <property type="match status" value="1"/>
</dbReference>
<dbReference type="InterPro" id="IPR035965">
    <property type="entry name" value="PAS-like_dom_sf"/>
</dbReference>
<name>A0A952KIA7_9PROT</name>
<dbReference type="AlphaFoldDB" id="A0A952KIA7"/>
<keyword evidence="7" id="KW-0067">ATP-binding</keyword>
<dbReference type="EMBL" id="JAEKLZ010000002">
    <property type="protein sequence ID" value="MBW8723534.1"/>
    <property type="molecule type" value="Genomic_DNA"/>
</dbReference>
<dbReference type="SMART" id="SM00388">
    <property type="entry name" value="HisKA"/>
    <property type="match status" value="1"/>
</dbReference>
<keyword evidence="6" id="KW-0418">Kinase</keyword>
<feature type="domain" description="Histidine kinase" evidence="10">
    <location>
        <begin position="297"/>
        <end position="511"/>
    </location>
</feature>
<dbReference type="Proteomes" id="UP000700706">
    <property type="component" value="Unassembled WGS sequence"/>
</dbReference>
<evidence type="ECO:0000256" key="1">
    <source>
        <dbReference type="ARBA" id="ARBA00000085"/>
    </source>
</evidence>
<dbReference type="CDD" id="cd00082">
    <property type="entry name" value="HisKA"/>
    <property type="match status" value="1"/>
</dbReference>
<keyword evidence="5" id="KW-0547">Nucleotide-binding</keyword>
<evidence type="ECO:0000256" key="3">
    <source>
        <dbReference type="ARBA" id="ARBA00022553"/>
    </source>
</evidence>
<dbReference type="SMART" id="SM00387">
    <property type="entry name" value="HATPase_c"/>
    <property type="match status" value="1"/>
</dbReference>
<evidence type="ECO:0000256" key="9">
    <source>
        <dbReference type="SAM" id="Phobius"/>
    </source>
</evidence>
<keyword evidence="9" id="KW-1133">Transmembrane helix</keyword>